<dbReference type="PATRIC" id="fig|36861.3.peg.2687"/>
<keyword evidence="4 10" id="KW-1003">Cell membrane</keyword>
<dbReference type="PRINTS" id="PR01374">
    <property type="entry name" value="TONBPROTEIN"/>
</dbReference>
<comment type="subcellular location">
    <subcellularLocation>
        <location evidence="1 10">Cell inner membrane</location>
        <topology evidence="1 10">Single-pass membrane protein</topology>
        <orientation evidence="1 10">Periplasmic side</orientation>
    </subcellularLocation>
</comment>
<dbReference type="InterPro" id="IPR003538">
    <property type="entry name" value="TonB"/>
</dbReference>
<dbReference type="GO" id="GO:0015891">
    <property type="term" value="P:siderophore transport"/>
    <property type="evidence" value="ECO:0007669"/>
    <property type="project" value="InterPro"/>
</dbReference>
<name>A0A119CU58_THIDE</name>
<dbReference type="GO" id="GO:0098797">
    <property type="term" value="C:plasma membrane protein complex"/>
    <property type="evidence" value="ECO:0007669"/>
    <property type="project" value="TreeGrafter"/>
</dbReference>
<protein>
    <recommendedName>
        <fullName evidence="10">Protein TonB</fullName>
    </recommendedName>
</protein>
<proteinExistence type="inferred from homology"/>
<evidence type="ECO:0000256" key="6">
    <source>
        <dbReference type="ARBA" id="ARBA00022692"/>
    </source>
</evidence>
<keyword evidence="14" id="KW-1185">Reference proteome</keyword>
<keyword evidence="10" id="KW-0735">Signal-anchor</keyword>
<dbReference type="Pfam" id="PF03544">
    <property type="entry name" value="TonB_C"/>
    <property type="match status" value="1"/>
</dbReference>
<feature type="region of interest" description="Disordered" evidence="11">
    <location>
        <begin position="38"/>
        <end position="149"/>
    </location>
</feature>
<keyword evidence="6" id="KW-0812">Transmembrane</keyword>
<feature type="compositionally biased region" description="Pro residues" evidence="11">
    <location>
        <begin position="97"/>
        <end position="134"/>
    </location>
</feature>
<dbReference type="AlphaFoldDB" id="A0A119CU58"/>
<reference evidence="13 14" key="1">
    <citation type="journal article" date="2015" name="Appl. Environ. Microbiol.">
        <title>Aerobic and Anaerobic Thiosulfate Oxidation by a Cold-Adapted, Subglacial Chemoautotroph.</title>
        <authorList>
            <person name="Harrold Z.R."/>
            <person name="Skidmore M.L."/>
            <person name="Hamilton T.L."/>
            <person name="Desch L."/>
            <person name="Amada K."/>
            <person name="van Gelder W."/>
            <person name="Glover K."/>
            <person name="Roden E.E."/>
            <person name="Boyd E.S."/>
        </authorList>
    </citation>
    <scope>NUCLEOTIDE SEQUENCE [LARGE SCALE GENOMIC DNA]</scope>
    <source>
        <strain evidence="13 14">RG</strain>
    </source>
</reference>
<dbReference type="InterPro" id="IPR037682">
    <property type="entry name" value="TonB_C"/>
</dbReference>
<dbReference type="EMBL" id="LDUG01000048">
    <property type="protein sequence ID" value="KVW93439.1"/>
    <property type="molecule type" value="Genomic_DNA"/>
</dbReference>
<dbReference type="Proteomes" id="UP000064243">
    <property type="component" value="Unassembled WGS sequence"/>
</dbReference>
<dbReference type="PANTHER" id="PTHR33446">
    <property type="entry name" value="PROTEIN TONB-RELATED"/>
    <property type="match status" value="1"/>
</dbReference>
<evidence type="ECO:0000256" key="5">
    <source>
        <dbReference type="ARBA" id="ARBA00022519"/>
    </source>
</evidence>
<evidence type="ECO:0000256" key="11">
    <source>
        <dbReference type="SAM" id="MobiDB-lite"/>
    </source>
</evidence>
<evidence type="ECO:0000256" key="10">
    <source>
        <dbReference type="RuleBase" id="RU362123"/>
    </source>
</evidence>
<evidence type="ECO:0000256" key="3">
    <source>
        <dbReference type="ARBA" id="ARBA00022448"/>
    </source>
</evidence>
<evidence type="ECO:0000256" key="1">
    <source>
        <dbReference type="ARBA" id="ARBA00004383"/>
    </source>
</evidence>
<comment type="caution">
    <text evidence="13">The sequence shown here is derived from an EMBL/GenBank/DDBJ whole genome shotgun (WGS) entry which is preliminary data.</text>
</comment>
<evidence type="ECO:0000256" key="4">
    <source>
        <dbReference type="ARBA" id="ARBA00022475"/>
    </source>
</evidence>
<gene>
    <name evidence="13" type="ORF">ABW22_14335</name>
</gene>
<comment type="function">
    <text evidence="10">Interacts with outer membrane receptor proteins that carry out high-affinity binding and energy dependent uptake into the periplasmic space of specific substrates. It could act to transduce energy from the cytoplasmic membrane to specific energy-requiring processes in the outer membrane, resulting in the release into the periplasm of ligands bound by these outer membrane proteins.</text>
</comment>
<evidence type="ECO:0000256" key="2">
    <source>
        <dbReference type="ARBA" id="ARBA00006555"/>
    </source>
</evidence>
<evidence type="ECO:0000313" key="14">
    <source>
        <dbReference type="Proteomes" id="UP000064243"/>
    </source>
</evidence>
<keyword evidence="8" id="KW-1133">Transmembrane helix</keyword>
<feature type="domain" description="TonB C-terminal" evidence="12">
    <location>
        <begin position="130"/>
        <end position="222"/>
    </location>
</feature>
<dbReference type="SUPFAM" id="SSF74653">
    <property type="entry name" value="TolA/TonB C-terminal domain"/>
    <property type="match status" value="1"/>
</dbReference>
<comment type="similarity">
    <text evidence="2 10">Belongs to the TonB family.</text>
</comment>
<feature type="compositionally biased region" description="Pro residues" evidence="11">
    <location>
        <begin position="55"/>
        <end position="76"/>
    </location>
</feature>
<keyword evidence="7 10" id="KW-0653">Protein transport</keyword>
<evidence type="ECO:0000256" key="8">
    <source>
        <dbReference type="ARBA" id="ARBA00022989"/>
    </source>
</evidence>
<organism evidence="13 14">
    <name type="scientific">Thiobacillus denitrificans</name>
    <dbReference type="NCBI Taxonomy" id="36861"/>
    <lineage>
        <taxon>Bacteria</taxon>
        <taxon>Pseudomonadati</taxon>
        <taxon>Pseudomonadota</taxon>
        <taxon>Betaproteobacteria</taxon>
        <taxon>Nitrosomonadales</taxon>
        <taxon>Thiobacillaceae</taxon>
        <taxon>Thiobacillus</taxon>
    </lineage>
</organism>
<keyword evidence="9" id="KW-0472">Membrane</keyword>
<dbReference type="PROSITE" id="PS52015">
    <property type="entry name" value="TONB_CTD"/>
    <property type="match status" value="1"/>
</dbReference>
<dbReference type="InterPro" id="IPR051045">
    <property type="entry name" value="TonB-dependent_transducer"/>
</dbReference>
<dbReference type="NCBIfam" id="TIGR01352">
    <property type="entry name" value="tonB_Cterm"/>
    <property type="match status" value="1"/>
</dbReference>
<keyword evidence="3 10" id="KW-0813">Transport</keyword>
<evidence type="ECO:0000259" key="12">
    <source>
        <dbReference type="PROSITE" id="PS52015"/>
    </source>
</evidence>
<keyword evidence="5 10" id="KW-0997">Cell inner membrane</keyword>
<accession>A0A119CU58</accession>
<evidence type="ECO:0000256" key="7">
    <source>
        <dbReference type="ARBA" id="ARBA00022927"/>
    </source>
</evidence>
<evidence type="ECO:0000313" key="13">
    <source>
        <dbReference type="EMBL" id="KVW93439.1"/>
    </source>
</evidence>
<dbReference type="Gene3D" id="3.30.1150.10">
    <property type="match status" value="1"/>
</dbReference>
<evidence type="ECO:0000256" key="9">
    <source>
        <dbReference type="ARBA" id="ARBA00023136"/>
    </source>
</evidence>
<sequence>MFARARISPASLIGVTFAHAGLLGLLLLAPDTPEPITPPRPLMVSLIETQVEEPQPQPKPEPKPQPPKPVVKPLPTPVLAAKPTPAPIPQPVIEAPEPTPAPEPVPDVLPPPTPVAEAPKPAPPLPPAPSPPRPADYLNNPKPPYPALSKRLGEEGTVRLNILVNLDGSVARLELARSSGYPRLDRSAMETVQSSWKFEPARQGGRPVAAWVIVPIQFTLRS</sequence>
<dbReference type="GO" id="GO:0055085">
    <property type="term" value="P:transmembrane transport"/>
    <property type="evidence" value="ECO:0007669"/>
    <property type="project" value="InterPro"/>
</dbReference>
<dbReference type="PANTHER" id="PTHR33446:SF2">
    <property type="entry name" value="PROTEIN TONB"/>
    <property type="match status" value="1"/>
</dbReference>
<dbReference type="GO" id="GO:0030288">
    <property type="term" value="C:outer membrane-bounded periplasmic space"/>
    <property type="evidence" value="ECO:0007669"/>
    <property type="project" value="InterPro"/>
</dbReference>
<dbReference type="GO" id="GO:0015031">
    <property type="term" value="P:protein transport"/>
    <property type="evidence" value="ECO:0007669"/>
    <property type="project" value="UniProtKB-UniRule"/>
</dbReference>
<dbReference type="InterPro" id="IPR006260">
    <property type="entry name" value="TonB/TolA_C"/>
</dbReference>
<dbReference type="GO" id="GO:0031992">
    <property type="term" value="F:energy transducer activity"/>
    <property type="evidence" value="ECO:0007669"/>
    <property type="project" value="InterPro"/>
</dbReference>